<keyword evidence="1" id="KW-0862">Zinc</keyword>
<comment type="caution">
    <text evidence="3">The sequence shown here is derived from an EMBL/GenBank/DDBJ whole genome shotgun (WGS) entry which is preliminary data.</text>
</comment>
<evidence type="ECO:0000313" key="3">
    <source>
        <dbReference type="EMBL" id="OAE34133.1"/>
    </source>
</evidence>
<dbReference type="GO" id="GO:0008270">
    <property type="term" value="F:zinc ion binding"/>
    <property type="evidence" value="ECO:0007669"/>
    <property type="project" value="UniProtKB-KW"/>
</dbReference>
<dbReference type="PROSITE" id="PS50158">
    <property type="entry name" value="ZF_CCHC"/>
    <property type="match status" value="1"/>
</dbReference>
<feature type="domain" description="CCHC-type" evidence="2">
    <location>
        <begin position="289"/>
        <end position="305"/>
    </location>
</feature>
<name>A0A176WNF8_MARPO</name>
<dbReference type="SUPFAM" id="SSF57756">
    <property type="entry name" value="Retrovirus zinc finger-like domains"/>
    <property type="match status" value="1"/>
</dbReference>
<proteinExistence type="predicted"/>
<protein>
    <recommendedName>
        <fullName evidence="2">CCHC-type domain-containing protein</fullName>
    </recommendedName>
</protein>
<evidence type="ECO:0000259" key="2">
    <source>
        <dbReference type="PROSITE" id="PS50158"/>
    </source>
</evidence>
<organism evidence="3 4">
    <name type="scientific">Marchantia polymorpha subsp. ruderalis</name>
    <dbReference type="NCBI Taxonomy" id="1480154"/>
    <lineage>
        <taxon>Eukaryota</taxon>
        <taxon>Viridiplantae</taxon>
        <taxon>Streptophyta</taxon>
        <taxon>Embryophyta</taxon>
        <taxon>Marchantiophyta</taxon>
        <taxon>Marchantiopsida</taxon>
        <taxon>Marchantiidae</taxon>
        <taxon>Marchantiales</taxon>
        <taxon>Marchantiaceae</taxon>
        <taxon>Marchantia</taxon>
    </lineage>
</organism>
<dbReference type="Proteomes" id="UP000077202">
    <property type="component" value="Unassembled WGS sequence"/>
</dbReference>
<reference evidence="3" key="1">
    <citation type="submission" date="2016-03" db="EMBL/GenBank/DDBJ databases">
        <title>Mechanisms controlling the formation of the plant cell surface in tip-growing cells are functionally conserved among land plants.</title>
        <authorList>
            <person name="Honkanen S."/>
            <person name="Jones V.A."/>
            <person name="Morieri G."/>
            <person name="Champion C."/>
            <person name="Hetherington A.J."/>
            <person name="Kelly S."/>
            <person name="Saint-Marcoux D."/>
            <person name="Proust H."/>
            <person name="Prescott H."/>
            <person name="Dolan L."/>
        </authorList>
    </citation>
    <scope>NUCLEOTIDE SEQUENCE [LARGE SCALE GENOMIC DNA]</scope>
    <source>
        <tissue evidence="3">Whole gametophyte</tissue>
    </source>
</reference>
<keyword evidence="1" id="KW-0863">Zinc-finger</keyword>
<dbReference type="AlphaFoldDB" id="A0A176WNF8"/>
<evidence type="ECO:0000256" key="1">
    <source>
        <dbReference type="PROSITE-ProRule" id="PRU00047"/>
    </source>
</evidence>
<keyword evidence="4" id="KW-1185">Reference proteome</keyword>
<evidence type="ECO:0000313" key="4">
    <source>
        <dbReference type="Proteomes" id="UP000077202"/>
    </source>
</evidence>
<gene>
    <name evidence="3" type="ORF">AXG93_2891s1580</name>
</gene>
<dbReference type="InterPro" id="IPR001878">
    <property type="entry name" value="Znf_CCHC"/>
</dbReference>
<sequence length="331" mass="38204">MKDEPRYLGVVTIVRDDRSGCLDLSIDDESEESSFLFEYPIEVIPKRHRLTKPMALSKVGGPKFEVERFDSRTDYLIWERQVKNVIKAMGLGKVFKPKHLNIDDEDWNEIQDQTMSIVIFYLKPNVLKQVDDFETVTTMFQALQTKYHMKELSNRLFTSSKLLSFKMVEGTKIQDHIDAFNDLLVDLLNLDEDLSDEKITLQLLSSLPASYHTQSRVLLYQDKESITYNEVVAALLTDDIQQKLVSSSTPSFSSTALYVIGGRLEKRSTSVSKSRNRSKSRESNKKEMKCWKCGKLSHMKNYCRSKPQEKRKKYDGPSANVVINNDKVYVL</sequence>
<dbReference type="GO" id="GO:0003676">
    <property type="term" value="F:nucleic acid binding"/>
    <property type="evidence" value="ECO:0007669"/>
    <property type="project" value="InterPro"/>
</dbReference>
<dbReference type="Pfam" id="PF14223">
    <property type="entry name" value="Retrotran_gag_2"/>
    <property type="match status" value="1"/>
</dbReference>
<accession>A0A176WNF8</accession>
<keyword evidence="1" id="KW-0479">Metal-binding</keyword>
<dbReference type="InterPro" id="IPR036875">
    <property type="entry name" value="Znf_CCHC_sf"/>
</dbReference>
<dbReference type="EMBL" id="LVLJ01000455">
    <property type="protein sequence ID" value="OAE34133.1"/>
    <property type="molecule type" value="Genomic_DNA"/>
</dbReference>